<dbReference type="Pfam" id="PF07228">
    <property type="entry name" value="SpoIIE"/>
    <property type="match status" value="1"/>
</dbReference>
<dbReference type="PANTHER" id="PTHR35801">
    <property type="entry name" value="PHOSPHOSERINE PHOSPHATASE RSBX"/>
    <property type="match status" value="1"/>
</dbReference>
<dbReference type="InterPro" id="IPR001932">
    <property type="entry name" value="PPM-type_phosphatase-like_dom"/>
</dbReference>
<comment type="caution">
    <text evidence="2">The sequence shown here is derived from an EMBL/GenBank/DDBJ whole genome shotgun (WGS) entry which is preliminary data.</text>
</comment>
<dbReference type="PANTHER" id="PTHR35801:SF1">
    <property type="entry name" value="PHOSPHOSERINE PHOSPHATASE RSBX"/>
    <property type="match status" value="1"/>
</dbReference>
<evidence type="ECO:0000259" key="1">
    <source>
        <dbReference type="SMART" id="SM00331"/>
    </source>
</evidence>
<dbReference type="InterPro" id="IPR039248">
    <property type="entry name" value="Ptase_RsbX"/>
</dbReference>
<sequence>MALNPPPLQPSVGQALRSHPDELHCGDQLGWWTRPDRLRLALADGLGHGHEAEVAASAAIAQVAAMPDHHLEEIFLACDQALRDTRGAALAIVDIHPQLDRLRHAAVGNIRSVIAHSGLIRRLSSARGIVGAGYRDLRAESFTITAGDWLTLFTDGIQESAEVLSGLDDATVSDRLAEQLIEHWADGHDDTGILIYRHA</sequence>
<dbReference type="SMART" id="SM00331">
    <property type="entry name" value="PP2C_SIG"/>
    <property type="match status" value="1"/>
</dbReference>
<dbReference type="InterPro" id="IPR036457">
    <property type="entry name" value="PPM-type-like_dom_sf"/>
</dbReference>
<keyword evidence="3" id="KW-1185">Reference proteome</keyword>
<feature type="domain" description="PPM-type phosphatase" evidence="1">
    <location>
        <begin position="9"/>
        <end position="197"/>
    </location>
</feature>
<dbReference type="Proteomes" id="UP000075766">
    <property type="component" value="Unassembled WGS sequence"/>
</dbReference>
<organism evidence="2 3">
    <name type="scientific">Marichromatium gracile</name>
    <name type="common">Chromatium gracile</name>
    <dbReference type="NCBI Taxonomy" id="1048"/>
    <lineage>
        <taxon>Bacteria</taxon>
        <taxon>Pseudomonadati</taxon>
        <taxon>Pseudomonadota</taxon>
        <taxon>Gammaproteobacteria</taxon>
        <taxon>Chromatiales</taxon>
        <taxon>Chromatiaceae</taxon>
        <taxon>Marichromatium</taxon>
    </lineage>
</organism>
<evidence type="ECO:0000313" key="2">
    <source>
        <dbReference type="EMBL" id="KXX64278.1"/>
    </source>
</evidence>
<dbReference type="EMBL" id="LSYU01000061">
    <property type="protein sequence ID" value="KXX64278.1"/>
    <property type="molecule type" value="Genomic_DNA"/>
</dbReference>
<dbReference type="Gene3D" id="3.60.40.10">
    <property type="entry name" value="PPM-type phosphatase domain"/>
    <property type="match status" value="1"/>
</dbReference>
<evidence type="ECO:0000313" key="3">
    <source>
        <dbReference type="Proteomes" id="UP000075766"/>
    </source>
</evidence>
<reference evidence="2 3" key="1">
    <citation type="submission" date="2016-02" db="EMBL/GenBank/DDBJ databases">
        <title>Genome sequence of Marichromatium gracile YL-28, a purple sulfur bacterium.</title>
        <authorList>
            <person name="Zhao C."/>
            <person name="Hong X."/>
            <person name="Chen S."/>
            <person name="Yang S."/>
        </authorList>
    </citation>
    <scope>NUCLEOTIDE SEQUENCE [LARGE SCALE GENOMIC DNA]</scope>
    <source>
        <strain evidence="2 3">YL28</strain>
    </source>
</reference>
<protein>
    <submittedName>
        <fullName evidence="2">Serine/threonine protein phosphatase</fullName>
    </submittedName>
</protein>
<accession>A0ABR5VJ90</accession>
<dbReference type="SUPFAM" id="SSF81606">
    <property type="entry name" value="PP2C-like"/>
    <property type="match status" value="1"/>
</dbReference>
<proteinExistence type="predicted"/>
<dbReference type="RefSeq" id="WP_062275776.1">
    <property type="nucleotide sequence ID" value="NZ_LSYU01000061.1"/>
</dbReference>
<gene>
    <name evidence="2" type="ORF">AY586_14335</name>
</gene>
<name>A0ABR5VJ90_MARGR</name>